<name>A0ABW1JW60_9NOCA</name>
<gene>
    <name evidence="2" type="ORF">ACFP3H_20105</name>
</gene>
<accession>A0ABW1JW60</accession>
<dbReference type="RefSeq" id="WP_378608284.1">
    <property type="nucleotide sequence ID" value="NZ_JBHSQN010000013.1"/>
</dbReference>
<organism evidence="2 3">
    <name type="scientific">Nocardia lasii</name>
    <dbReference type="NCBI Taxonomy" id="1616107"/>
    <lineage>
        <taxon>Bacteria</taxon>
        <taxon>Bacillati</taxon>
        <taxon>Actinomycetota</taxon>
        <taxon>Actinomycetes</taxon>
        <taxon>Mycobacteriales</taxon>
        <taxon>Nocardiaceae</taxon>
        <taxon>Nocardia</taxon>
    </lineage>
</organism>
<protein>
    <submittedName>
        <fullName evidence="2">Uncharacterized protein</fullName>
    </submittedName>
</protein>
<evidence type="ECO:0000313" key="2">
    <source>
        <dbReference type="EMBL" id="MFC6013365.1"/>
    </source>
</evidence>
<dbReference type="Proteomes" id="UP001596223">
    <property type="component" value="Unassembled WGS sequence"/>
</dbReference>
<keyword evidence="3" id="KW-1185">Reference proteome</keyword>
<feature type="chain" id="PRO_5046085963" evidence="1">
    <location>
        <begin position="31"/>
        <end position="139"/>
    </location>
</feature>
<sequence length="139" mass="13954">MNSRISGPLLVATSAAVLAFGPLAVAPAAAITPFEVPAISFTGTAAGTITATLANRNDRGWCWAEAGVGPNSDHVFFGEMAPESLAGPGQTITTTLEGLEPGTTITARGGCVNDAEFAFSEKVTVKVPTAKPATGSFGS</sequence>
<feature type="signal peptide" evidence="1">
    <location>
        <begin position="1"/>
        <end position="30"/>
    </location>
</feature>
<proteinExistence type="predicted"/>
<reference evidence="3" key="1">
    <citation type="journal article" date="2019" name="Int. J. Syst. Evol. Microbiol.">
        <title>The Global Catalogue of Microorganisms (GCM) 10K type strain sequencing project: providing services to taxonomists for standard genome sequencing and annotation.</title>
        <authorList>
            <consortium name="The Broad Institute Genomics Platform"/>
            <consortium name="The Broad Institute Genome Sequencing Center for Infectious Disease"/>
            <person name="Wu L."/>
            <person name="Ma J."/>
        </authorList>
    </citation>
    <scope>NUCLEOTIDE SEQUENCE [LARGE SCALE GENOMIC DNA]</scope>
    <source>
        <strain evidence="3">CCUG 36956</strain>
    </source>
</reference>
<evidence type="ECO:0000256" key="1">
    <source>
        <dbReference type="SAM" id="SignalP"/>
    </source>
</evidence>
<evidence type="ECO:0000313" key="3">
    <source>
        <dbReference type="Proteomes" id="UP001596223"/>
    </source>
</evidence>
<keyword evidence="1" id="KW-0732">Signal</keyword>
<comment type="caution">
    <text evidence="2">The sequence shown here is derived from an EMBL/GenBank/DDBJ whole genome shotgun (WGS) entry which is preliminary data.</text>
</comment>
<dbReference type="EMBL" id="JBHSQN010000013">
    <property type="protein sequence ID" value="MFC6013365.1"/>
    <property type="molecule type" value="Genomic_DNA"/>
</dbReference>